<dbReference type="SMART" id="SM00849">
    <property type="entry name" value="Lactamase_B"/>
    <property type="match status" value="1"/>
</dbReference>
<evidence type="ECO:0000313" key="2">
    <source>
        <dbReference type="EMBL" id="CCH19757.1"/>
    </source>
</evidence>
<gene>
    <name evidence="2" type="ORF">MILUP08_44632</name>
</gene>
<evidence type="ECO:0000313" key="3">
    <source>
        <dbReference type="Proteomes" id="UP000003448"/>
    </source>
</evidence>
<dbReference type="EMBL" id="CAIE01000036">
    <property type="protein sequence ID" value="CCH19757.1"/>
    <property type="molecule type" value="Genomic_DNA"/>
</dbReference>
<dbReference type="SUPFAM" id="SSF56281">
    <property type="entry name" value="Metallo-hydrolase/oxidoreductase"/>
    <property type="match status" value="1"/>
</dbReference>
<dbReference type="AlphaFoldDB" id="I0L7G0"/>
<dbReference type="InterPro" id="IPR001279">
    <property type="entry name" value="Metallo-B-lactamas"/>
</dbReference>
<dbReference type="Proteomes" id="UP000003448">
    <property type="component" value="Unassembled WGS sequence"/>
</dbReference>
<proteinExistence type="predicted"/>
<dbReference type="InterPro" id="IPR050855">
    <property type="entry name" value="NDM-1-like"/>
</dbReference>
<reference evidence="2 3" key="1">
    <citation type="journal article" date="2012" name="J. Bacteriol.">
        <title>Genome Sequence of Micromonospora lupini Lupac 08, Isolated from Root Nodules of Lupinus angustifolius.</title>
        <authorList>
            <person name="Alonso-Vega P."/>
            <person name="Normand P."/>
            <person name="Bacigalupe R."/>
            <person name="Pujic P."/>
            <person name="Lajus A."/>
            <person name="Vallenet D."/>
            <person name="Carro L."/>
            <person name="Coll P."/>
            <person name="Trujillo M.E."/>
        </authorList>
    </citation>
    <scope>NUCLEOTIDE SEQUENCE [LARGE SCALE GENOMIC DNA]</scope>
    <source>
        <strain evidence="2 3">Lupac 08</strain>
    </source>
</reference>
<protein>
    <submittedName>
        <fullName evidence="2">Second ring cyclase</fullName>
    </submittedName>
</protein>
<feature type="domain" description="Metallo-beta-lactamase" evidence="1">
    <location>
        <begin position="28"/>
        <end position="208"/>
    </location>
</feature>
<name>I0L7G0_9ACTN</name>
<dbReference type="PANTHER" id="PTHR42951:SF4">
    <property type="entry name" value="ACYL-COENZYME A THIOESTERASE MBLAC2"/>
    <property type="match status" value="1"/>
</dbReference>
<organism evidence="2 3">
    <name type="scientific">Micromonospora lupini str. Lupac 08</name>
    <dbReference type="NCBI Taxonomy" id="1150864"/>
    <lineage>
        <taxon>Bacteria</taxon>
        <taxon>Bacillati</taxon>
        <taxon>Actinomycetota</taxon>
        <taxon>Actinomycetes</taxon>
        <taxon>Micromonosporales</taxon>
        <taxon>Micromonosporaceae</taxon>
        <taxon>Micromonospora</taxon>
    </lineage>
</organism>
<dbReference type="CDD" id="cd16282">
    <property type="entry name" value="metallo-hydrolase-like_MBL-fold"/>
    <property type="match status" value="1"/>
</dbReference>
<dbReference type="Pfam" id="PF00753">
    <property type="entry name" value="Lactamase_B"/>
    <property type="match status" value="1"/>
</dbReference>
<dbReference type="InterPro" id="IPR036866">
    <property type="entry name" value="RibonucZ/Hydroxyglut_hydro"/>
</dbReference>
<keyword evidence="3" id="KW-1185">Reference proteome</keyword>
<dbReference type="RefSeq" id="WP_007462157.1">
    <property type="nucleotide sequence ID" value="NZ_HF570108.1"/>
</dbReference>
<evidence type="ECO:0000259" key="1">
    <source>
        <dbReference type="SMART" id="SM00849"/>
    </source>
</evidence>
<dbReference type="OrthoDB" id="420651at2"/>
<dbReference type="eggNOG" id="COG0491">
    <property type="taxonomic scope" value="Bacteria"/>
</dbReference>
<accession>I0L7G0</accession>
<sequence>MTTTPFGRLLPLAPAVFAYIQPPGGWCVGNAGIIVGTERVVVVDTAATRARAQALLACVHRLAPGRPHIVVNTHHHGDHVFGNCVFPPEAEIVAHETARSEMARTGLAMRDLWPQADFSGIDLRLPTRTLRDRLTLDPGGTRVELLHVGPAHTTNDVVVWLPQPRVLFAGDVAFSGRTPFVLMGSVTGSLRALASLRALRPQVVVSGHGEVAGPEVLDATEAYLRWLRREAARGVGAGIPPLEAARRAADNPFRSLPEPERLVANLHRAYAEERGEPAGAYLPSRPVTDEMVLLHGGPLSTSV</sequence>
<dbReference type="Gene3D" id="3.60.15.10">
    <property type="entry name" value="Ribonuclease Z/Hydroxyacylglutathione hydrolase-like"/>
    <property type="match status" value="1"/>
</dbReference>
<dbReference type="STRING" id="1150864.MILUP08_44632"/>
<dbReference type="PANTHER" id="PTHR42951">
    <property type="entry name" value="METALLO-BETA-LACTAMASE DOMAIN-CONTAINING"/>
    <property type="match status" value="1"/>
</dbReference>